<gene>
    <name evidence="16" type="ORF">EZMO1_3693</name>
</gene>
<reference evidence="16 17" key="1">
    <citation type="journal article" date="2016" name="Front. Microbiol.">
        <title>Genomic Insight into the Host-Endosymbiont Relationship of Endozoicomonas montiporae CL-33(T) with its Coral Host.</title>
        <authorList>
            <person name="Ding J.-Y."/>
            <person name="Shiu J.-H."/>
            <person name="Chen W.-M."/>
            <person name="Chiang Y.-R."/>
            <person name="Tang S.-L."/>
        </authorList>
    </citation>
    <scope>NUCLEOTIDE SEQUENCE [LARGE SCALE GENOMIC DNA]</scope>
    <source>
        <strain evidence="16 17">CL-33</strain>
    </source>
</reference>
<dbReference type="STRING" id="570277.EZMO1_3693"/>
<keyword evidence="3" id="KW-0997">Cell inner membrane</keyword>
<name>A0A142BFX7_9GAMM</name>
<dbReference type="PATRIC" id="fig|570277.3.peg.3972"/>
<evidence type="ECO:0000256" key="6">
    <source>
        <dbReference type="ARBA" id="ARBA00022960"/>
    </source>
</evidence>
<dbReference type="Pfam" id="PF06295">
    <property type="entry name" value="ZapG-like"/>
    <property type="match status" value="1"/>
</dbReference>
<dbReference type="EMBL" id="CP013251">
    <property type="protein sequence ID" value="AMO57653.1"/>
    <property type="molecule type" value="Genomic_DNA"/>
</dbReference>
<keyword evidence="9" id="KW-0131">Cell cycle</keyword>
<evidence type="ECO:0000256" key="12">
    <source>
        <dbReference type="ARBA" id="ARBA00035727"/>
    </source>
</evidence>
<dbReference type="AlphaFoldDB" id="A0A142BFX7"/>
<evidence type="ECO:0000256" key="5">
    <source>
        <dbReference type="ARBA" id="ARBA00022692"/>
    </source>
</evidence>
<evidence type="ECO:0000256" key="8">
    <source>
        <dbReference type="ARBA" id="ARBA00023136"/>
    </source>
</evidence>
<evidence type="ECO:0000256" key="2">
    <source>
        <dbReference type="ARBA" id="ARBA00022475"/>
    </source>
</evidence>
<evidence type="ECO:0000256" key="3">
    <source>
        <dbReference type="ARBA" id="ARBA00022519"/>
    </source>
</evidence>
<organism evidence="16 17">
    <name type="scientific">Endozoicomonas montiporae CL-33</name>
    <dbReference type="NCBI Taxonomy" id="570277"/>
    <lineage>
        <taxon>Bacteria</taxon>
        <taxon>Pseudomonadati</taxon>
        <taxon>Pseudomonadota</taxon>
        <taxon>Gammaproteobacteria</taxon>
        <taxon>Oceanospirillales</taxon>
        <taxon>Endozoicomonadaceae</taxon>
        <taxon>Endozoicomonas</taxon>
    </lineage>
</organism>
<keyword evidence="7 15" id="KW-1133">Transmembrane helix</keyword>
<evidence type="ECO:0000256" key="10">
    <source>
        <dbReference type="ARBA" id="ARBA00035657"/>
    </source>
</evidence>
<evidence type="ECO:0000313" key="16">
    <source>
        <dbReference type="EMBL" id="AMO57653.1"/>
    </source>
</evidence>
<evidence type="ECO:0000256" key="9">
    <source>
        <dbReference type="ARBA" id="ARBA00023306"/>
    </source>
</evidence>
<dbReference type="PANTHER" id="PTHR39579:SF1">
    <property type="entry name" value="INNER MEMBRANE PROTEIN YHCB"/>
    <property type="match status" value="1"/>
</dbReference>
<evidence type="ECO:0000256" key="1">
    <source>
        <dbReference type="ARBA" id="ARBA00004377"/>
    </source>
</evidence>
<dbReference type="GO" id="GO:0051301">
    <property type="term" value="P:cell division"/>
    <property type="evidence" value="ECO:0007669"/>
    <property type="project" value="UniProtKB-KW"/>
</dbReference>
<dbReference type="GO" id="GO:0008360">
    <property type="term" value="P:regulation of cell shape"/>
    <property type="evidence" value="ECO:0007669"/>
    <property type="project" value="UniProtKB-KW"/>
</dbReference>
<feature type="region of interest" description="Disordered" evidence="14">
    <location>
        <begin position="113"/>
        <end position="158"/>
    </location>
</feature>
<accession>A0A142BFX7</accession>
<evidence type="ECO:0000256" key="13">
    <source>
        <dbReference type="SAM" id="Coils"/>
    </source>
</evidence>
<dbReference type="InterPro" id="IPR009386">
    <property type="entry name" value="ZapG-like"/>
</dbReference>
<feature type="coiled-coil region" evidence="13">
    <location>
        <begin position="29"/>
        <end position="56"/>
    </location>
</feature>
<comment type="similarity">
    <text evidence="10">Belongs to the ZapG family.</text>
</comment>
<keyword evidence="2" id="KW-1003">Cell membrane</keyword>
<protein>
    <recommendedName>
        <fullName evidence="11">Z-ring associated protein G</fullName>
    </recommendedName>
    <alternativeName>
        <fullName evidence="12">Cell division protein ZapG</fullName>
    </alternativeName>
</protein>
<keyword evidence="4" id="KW-0132">Cell division</keyword>
<evidence type="ECO:0000256" key="11">
    <source>
        <dbReference type="ARBA" id="ARBA00035703"/>
    </source>
</evidence>
<dbReference type="Proteomes" id="UP000071065">
    <property type="component" value="Chromosome"/>
</dbReference>
<proteinExistence type="inferred from homology"/>
<keyword evidence="5 15" id="KW-0812">Transmembrane</keyword>
<dbReference type="KEGG" id="emp:EZMO1_3693"/>
<evidence type="ECO:0000313" key="17">
    <source>
        <dbReference type="Proteomes" id="UP000071065"/>
    </source>
</evidence>
<evidence type="ECO:0000256" key="15">
    <source>
        <dbReference type="SAM" id="Phobius"/>
    </source>
</evidence>
<evidence type="ECO:0000256" key="4">
    <source>
        <dbReference type="ARBA" id="ARBA00022618"/>
    </source>
</evidence>
<evidence type="ECO:0000256" key="14">
    <source>
        <dbReference type="SAM" id="MobiDB-lite"/>
    </source>
</evidence>
<evidence type="ECO:0000256" key="7">
    <source>
        <dbReference type="ARBA" id="ARBA00022989"/>
    </source>
</evidence>
<keyword evidence="6" id="KW-0133">Cell shape</keyword>
<comment type="subcellular location">
    <subcellularLocation>
        <location evidence="1">Cell inner membrane</location>
        <topology evidence="1">Single-pass membrane protein</topology>
    </subcellularLocation>
</comment>
<feature type="transmembrane region" description="Helical" evidence="15">
    <location>
        <begin position="6"/>
        <end position="29"/>
    </location>
</feature>
<dbReference type="GO" id="GO:0005886">
    <property type="term" value="C:plasma membrane"/>
    <property type="evidence" value="ECO:0007669"/>
    <property type="project" value="UniProtKB-SubCell"/>
</dbReference>
<sequence>MEEMNVLWFVGSLAFLGGMLAGALLYHLLGGSNSERGKLQNQLDDLQNDFKDYQNKVSDHFGTTAHLINKLTDSYRDVHEHMASGAENLCEDEAVKNRLSDALLSSNALLSGNITKRRTERPKAVEQPKDYAPKNAPDEKGTLSEEFGVKSEEKPAAPVVEVEAVGPVAEEKQAS</sequence>
<feature type="compositionally biased region" description="Basic and acidic residues" evidence="14">
    <location>
        <begin position="121"/>
        <end position="155"/>
    </location>
</feature>
<keyword evidence="13" id="KW-0175">Coiled coil</keyword>
<dbReference type="PANTHER" id="PTHR39579">
    <property type="entry name" value="INNER MEMBRANE PROTEIN YHCB"/>
    <property type="match status" value="1"/>
</dbReference>
<keyword evidence="8 15" id="KW-0472">Membrane</keyword>